<feature type="compositionally biased region" description="Polar residues" evidence="1">
    <location>
        <begin position="616"/>
        <end position="630"/>
    </location>
</feature>
<feature type="compositionally biased region" description="Polar residues" evidence="1">
    <location>
        <begin position="818"/>
        <end position="829"/>
    </location>
</feature>
<accession>E4ZVN9</accession>
<feature type="region of interest" description="Disordered" evidence="1">
    <location>
        <begin position="870"/>
        <end position="964"/>
    </location>
</feature>
<dbReference type="OMA" id="SHRRQFT"/>
<feature type="region of interest" description="Disordered" evidence="1">
    <location>
        <begin position="572"/>
        <end position="678"/>
    </location>
</feature>
<feature type="compositionally biased region" description="Low complexity" evidence="1">
    <location>
        <begin position="515"/>
        <end position="531"/>
    </location>
</feature>
<feature type="compositionally biased region" description="Polar residues" evidence="1">
    <location>
        <begin position="921"/>
        <end position="964"/>
    </location>
</feature>
<feature type="region of interest" description="Disordered" evidence="1">
    <location>
        <begin position="423"/>
        <end position="443"/>
    </location>
</feature>
<dbReference type="InParanoid" id="E4ZVN9"/>
<feature type="region of interest" description="Disordered" evidence="1">
    <location>
        <begin position="756"/>
        <end position="845"/>
    </location>
</feature>
<proteinExistence type="predicted"/>
<feature type="compositionally biased region" description="Basic and acidic residues" evidence="1">
    <location>
        <begin position="313"/>
        <end position="323"/>
    </location>
</feature>
<feature type="region of interest" description="Disordered" evidence="1">
    <location>
        <begin position="482"/>
        <end position="548"/>
    </location>
</feature>
<evidence type="ECO:0000256" key="1">
    <source>
        <dbReference type="SAM" id="MobiDB-lite"/>
    </source>
</evidence>
<evidence type="ECO:0000313" key="2">
    <source>
        <dbReference type="EMBL" id="CBX95665.1"/>
    </source>
</evidence>
<dbReference type="EMBL" id="FP929127">
    <property type="protein sequence ID" value="CBX95665.1"/>
    <property type="molecule type" value="Genomic_DNA"/>
</dbReference>
<feature type="region of interest" description="Disordered" evidence="1">
    <location>
        <begin position="706"/>
        <end position="737"/>
    </location>
</feature>
<feature type="region of interest" description="Disordered" evidence="1">
    <location>
        <begin position="245"/>
        <end position="335"/>
    </location>
</feature>
<feature type="compositionally biased region" description="Polar residues" evidence="1">
    <location>
        <begin position="245"/>
        <end position="283"/>
    </location>
</feature>
<feature type="compositionally biased region" description="Basic and acidic residues" evidence="1">
    <location>
        <begin position="640"/>
        <end position="663"/>
    </location>
</feature>
<gene>
    <name evidence="2" type="ORF">LEMA_P028170.1</name>
</gene>
<sequence length="964" mass="105515">MAATEQRFPAGASPSPEHECVSVQTPPKVTVHVQADVVSMGANPVERIEDVPIPAPADNRSTKGYCQKCNRYLGEFYNSWCRITGSYYVPALRGSYRSLLVNSGRQQAAARGTDLEGCTIQPVCCPALCTESPFGFSVVDAPPGKRHYRDRDFFKLSRIELRCELSPTQVIIVKPLEHTSKDLLKTEDSFSPSPTPEPSALATFMAGVAMDSLPPRQGYQHAHQESHRDLTYEQAMVQHRDNNRRLSISTAARSPQTSTARPNSRSKAQNHQGETPPQLTQPTVEKRNYKNGSFTAPVSAPLTATHAHAPDGTMKHSPYESRKSQHQPYPRSPPEVSLDAIQRLQTQISQNSGALAAHTRDIRRGEESHVYLGETLRREFSSQIAFQSGELQRVDGAVVRLSHEIQAMRQVLESLKHELNVSRAEGHPQQHPGAPSAQQASGQDSAIELMAQQLLITTQKANEVDMLKITIEIMKNKIQRLEETDRKPSGPGPVLQPVNLREPTSAQPSPELQPHHPFTTHATTTTTTPETTLHHDHVPSQNSGWAAVNSGVKRSHGTEVDNLYNIHAQIPSSAKRQRLTTESAPSFVSSTLASHTPAQDSQSQFMPPVHPLPSQPRLNGSVVSTQSQPPSNAPFGTHDYPQDDSWRAASQRDVEHRPRDRGRGGGPGSRGGRVRKSMPVQFHSPDWEREDWRGASESQTLTDGFYNHAVRGTPGIARRGTGGGGGSTRRGYTPSTDRAMTISGTLAIGVESGGETYEVGKKTRTKPVRNADGILIRKDGRPDMRSQSSAANLRKVHARREGESESSPSGTPTHLQDHASTQATETPSPSGRGALETAKSKHDAIMGKMFPRGVDESRLQHDYTRELFDKGHEDTIHSRAQTTRSTAKSSLQIKSEHVESHPIADTQSPHEEEVRAETTPRDSSPGIQVQTLEAQRTAASGSPTSRSESQNNPAIPETQSTDAS</sequence>
<dbReference type="STRING" id="985895.E4ZVN9"/>
<feature type="compositionally biased region" description="Basic and acidic residues" evidence="1">
    <location>
        <begin position="775"/>
        <end position="784"/>
    </location>
</feature>
<name>E4ZVN9_LEPMJ</name>
<reference evidence="3" key="1">
    <citation type="journal article" date="2011" name="Nat. Commun.">
        <title>Effector diversification within compartments of the Leptosphaeria maculans genome affected by Repeat-Induced Point mutations.</title>
        <authorList>
            <person name="Rouxel T."/>
            <person name="Grandaubert J."/>
            <person name="Hane J.K."/>
            <person name="Hoede C."/>
            <person name="van de Wouw A.P."/>
            <person name="Couloux A."/>
            <person name="Dominguez V."/>
            <person name="Anthouard V."/>
            <person name="Bally P."/>
            <person name="Bourras S."/>
            <person name="Cozijnsen A.J."/>
            <person name="Ciuffetti L.M."/>
            <person name="Degrave A."/>
            <person name="Dilmaghani A."/>
            <person name="Duret L."/>
            <person name="Fudal I."/>
            <person name="Goodwin S.B."/>
            <person name="Gout L."/>
            <person name="Glaser N."/>
            <person name="Linglin J."/>
            <person name="Kema G.H.J."/>
            <person name="Lapalu N."/>
            <person name="Lawrence C.B."/>
            <person name="May K."/>
            <person name="Meyer M."/>
            <person name="Ollivier B."/>
            <person name="Poulain J."/>
            <person name="Schoch C.L."/>
            <person name="Simon A."/>
            <person name="Spatafora J.W."/>
            <person name="Stachowiak A."/>
            <person name="Turgeon B.G."/>
            <person name="Tyler B.M."/>
            <person name="Vincent D."/>
            <person name="Weissenbach J."/>
            <person name="Amselem J."/>
            <person name="Quesneville H."/>
            <person name="Oliver R.P."/>
            <person name="Wincker P."/>
            <person name="Balesdent M.-H."/>
            <person name="Howlett B.J."/>
        </authorList>
    </citation>
    <scope>NUCLEOTIDE SEQUENCE [LARGE SCALE GENOMIC DNA]</scope>
    <source>
        <strain evidence="3">JN3 / isolate v23.1.3 / race Av1-4-5-6-7-8</strain>
    </source>
</reference>
<evidence type="ECO:0000313" key="3">
    <source>
        <dbReference type="Proteomes" id="UP000002668"/>
    </source>
</evidence>
<feature type="compositionally biased region" description="Basic and acidic residues" evidence="1">
    <location>
        <begin position="894"/>
        <end position="920"/>
    </location>
</feature>
<dbReference type="HOGENOM" id="CLU_012465_0_0_1"/>
<dbReference type="eggNOG" id="ENOG502SJVM">
    <property type="taxonomic scope" value="Eukaryota"/>
</dbReference>
<dbReference type="Proteomes" id="UP000002668">
    <property type="component" value="Genome"/>
</dbReference>
<keyword evidence="3" id="KW-1185">Reference proteome</keyword>
<dbReference type="OrthoDB" id="5396360at2759"/>
<dbReference type="VEuPathDB" id="FungiDB:LEMA_P028170.1"/>
<protein>
    <submittedName>
        <fullName evidence="2">Uncharacterized protein</fullName>
    </submittedName>
</protein>
<feature type="compositionally biased region" description="Polar residues" evidence="1">
    <location>
        <begin position="878"/>
        <end position="893"/>
    </location>
</feature>
<feature type="compositionally biased region" description="Polar residues" evidence="1">
    <location>
        <begin position="572"/>
        <end position="605"/>
    </location>
</feature>
<organism evidence="3">
    <name type="scientific">Leptosphaeria maculans (strain JN3 / isolate v23.1.3 / race Av1-4-5-6-7-8)</name>
    <name type="common">Blackleg fungus</name>
    <name type="synonym">Phoma lingam</name>
    <dbReference type="NCBI Taxonomy" id="985895"/>
    <lineage>
        <taxon>Eukaryota</taxon>
        <taxon>Fungi</taxon>
        <taxon>Dikarya</taxon>
        <taxon>Ascomycota</taxon>
        <taxon>Pezizomycotina</taxon>
        <taxon>Dothideomycetes</taxon>
        <taxon>Pleosporomycetidae</taxon>
        <taxon>Pleosporales</taxon>
        <taxon>Pleosporineae</taxon>
        <taxon>Leptosphaeriaceae</taxon>
        <taxon>Plenodomus</taxon>
        <taxon>Plenodomus lingam/Leptosphaeria maculans species complex</taxon>
    </lineage>
</organism>
<dbReference type="AlphaFoldDB" id="E4ZVN9"/>